<dbReference type="SMART" id="SM00354">
    <property type="entry name" value="HTH_LACI"/>
    <property type="match status" value="1"/>
</dbReference>
<evidence type="ECO:0000313" key="5">
    <source>
        <dbReference type="EMBL" id="WVX80971.1"/>
    </source>
</evidence>
<dbReference type="CDD" id="cd06289">
    <property type="entry name" value="PBP1_MalI-like"/>
    <property type="match status" value="1"/>
</dbReference>
<keyword evidence="2 5" id="KW-0238">DNA-binding</keyword>
<dbReference type="GO" id="GO:0003677">
    <property type="term" value="F:DNA binding"/>
    <property type="evidence" value="ECO:0007669"/>
    <property type="project" value="UniProtKB-KW"/>
</dbReference>
<dbReference type="InterPro" id="IPR010982">
    <property type="entry name" value="Lambda_DNA-bd_dom_sf"/>
</dbReference>
<name>A0ABZ2CCV8_9BACI</name>
<dbReference type="InterPro" id="IPR000843">
    <property type="entry name" value="HTH_LacI"/>
</dbReference>
<evidence type="ECO:0000259" key="4">
    <source>
        <dbReference type="PROSITE" id="PS50932"/>
    </source>
</evidence>
<evidence type="ECO:0000256" key="2">
    <source>
        <dbReference type="ARBA" id="ARBA00023125"/>
    </source>
</evidence>
<keyword evidence="6" id="KW-1185">Reference proteome</keyword>
<evidence type="ECO:0000313" key="6">
    <source>
        <dbReference type="Proteomes" id="UP001357223"/>
    </source>
</evidence>
<evidence type="ECO:0000256" key="1">
    <source>
        <dbReference type="ARBA" id="ARBA00023015"/>
    </source>
</evidence>
<dbReference type="PROSITE" id="PS00356">
    <property type="entry name" value="HTH_LACI_1"/>
    <property type="match status" value="1"/>
</dbReference>
<dbReference type="SUPFAM" id="SSF53822">
    <property type="entry name" value="Periplasmic binding protein-like I"/>
    <property type="match status" value="1"/>
</dbReference>
<dbReference type="InterPro" id="IPR028082">
    <property type="entry name" value="Peripla_BP_I"/>
</dbReference>
<dbReference type="EMBL" id="CP137640">
    <property type="protein sequence ID" value="WVX80971.1"/>
    <property type="molecule type" value="Genomic_DNA"/>
</dbReference>
<dbReference type="Gene3D" id="3.40.50.2300">
    <property type="match status" value="2"/>
</dbReference>
<dbReference type="RefSeq" id="WP_338449901.1">
    <property type="nucleotide sequence ID" value="NZ_CP137640.1"/>
</dbReference>
<organism evidence="5 6">
    <name type="scientific">Niallia oryzisoli</name>
    <dbReference type="NCBI Taxonomy" id="1737571"/>
    <lineage>
        <taxon>Bacteria</taxon>
        <taxon>Bacillati</taxon>
        <taxon>Bacillota</taxon>
        <taxon>Bacilli</taxon>
        <taxon>Bacillales</taxon>
        <taxon>Bacillaceae</taxon>
        <taxon>Niallia</taxon>
    </lineage>
</organism>
<dbReference type="PANTHER" id="PTHR30146">
    <property type="entry name" value="LACI-RELATED TRANSCRIPTIONAL REPRESSOR"/>
    <property type="match status" value="1"/>
</dbReference>
<evidence type="ECO:0000256" key="3">
    <source>
        <dbReference type="ARBA" id="ARBA00023163"/>
    </source>
</evidence>
<dbReference type="SUPFAM" id="SSF47413">
    <property type="entry name" value="lambda repressor-like DNA-binding domains"/>
    <property type="match status" value="1"/>
</dbReference>
<dbReference type="Proteomes" id="UP001357223">
    <property type="component" value="Chromosome"/>
</dbReference>
<feature type="domain" description="HTH lacI-type" evidence="4">
    <location>
        <begin position="9"/>
        <end position="63"/>
    </location>
</feature>
<dbReference type="Gene3D" id="1.10.260.40">
    <property type="entry name" value="lambda repressor-like DNA-binding domains"/>
    <property type="match status" value="1"/>
</dbReference>
<keyword evidence="3" id="KW-0804">Transcription</keyword>
<dbReference type="Pfam" id="PF00356">
    <property type="entry name" value="LacI"/>
    <property type="match status" value="1"/>
</dbReference>
<dbReference type="PROSITE" id="PS50932">
    <property type="entry name" value="HTH_LACI_2"/>
    <property type="match status" value="1"/>
</dbReference>
<reference evidence="5 6" key="1">
    <citation type="submission" date="2023-10" db="EMBL/GenBank/DDBJ databases">
        <title>Niallia locisalis sp.nov. isolated from a salt pond sample.</title>
        <authorList>
            <person name="Li X.-J."/>
            <person name="Dong L."/>
        </authorList>
    </citation>
    <scope>NUCLEOTIDE SEQUENCE [LARGE SCALE GENOMIC DNA]</scope>
    <source>
        <strain evidence="5 6">DSM 29761</strain>
    </source>
</reference>
<proteinExistence type="predicted"/>
<accession>A0ABZ2CCV8</accession>
<dbReference type="InterPro" id="IPR001761">
    <property type="entry name" value="Peripla_BP/Lac1_sug-bd_dom"/>
</dbReference>
<gene>
    <name evidence="5" type="ORF">R4Z09_27765</name>
</gene>
<sequence length="339" mass="37373">MNQSRKKPVTLQDVAKHAGVSRATASLIVRNSPKIAPETRKKVLKSMEELGYVYDRVAANLRSKSSTTIGIIITDISNTYYSDLLKGVHHTLEEIGYTVLLGVTFDSVEKQDKILSTMIEHRVGGIILCPVSESSDEIVNRLNKLQTPTILAVRELAGANCDFVGIDYQAGSKMAVEHLIKQGHKKIAFLGGYRKSSTWIKRWEGYSLAFQQAGIEWDESLVIDSLPTREGGMEAARQLLSQPDRPTAIFCFSDLVAFGVVQAVREAGLTPGKDIAIMGFDNIPEAEIFYPPLSTVSSFAQLTGKTAANLLHQRITQAEGEKKRIILQPELIVRNSTEN</sequence>
<dbReference type="CDD" id="cd01392">
    <property type="entry name" value="HTH_LacI"/>
    <property type="match status" value="1"/>
</dbReference>
<protein>
    <submittedName>
        <fullName evidence="5">LacI family DNA-binding transcriptional regulator</fullName>
    </submittedName>
</protein>
<dbReference type="Pfam" id="PF00532">
    <property type="entry name" value="Peripla_BP_1"/>
    <property type="match status" value="1"/>
</dbReference>
<dbReference type="PANTHER" id="PTHR30146:SF109">
    <property type="entry name" value="HTH-TYPE TRANSCRIPTIONAL REGULATOR GALS"/>
    <property type="match status" value="1"/>
</dbReference>
<keyword evidence="1" id="KW-0805">Transcription regulation</keyword>